<evidence type="ECO:0000256" key="1">
    <source>
        <dbReference type="SAM" id="Coils"/>
    </source>
</evidence>
<evidence type="ECO:0000313" key="5">
    <source>
        <dbReference type="EMBL" id="MFB2882061.1"/>
    </source>
</evidence>
<dbReference type="InterPro" id="IPR011935">
    <property type="entry name" value="CHP02231"/>
</dbReference>
<evidence type="ECO:0000259" key="3">
    <source>
        <dbReference type="Pfam" id="PF13598"/>
    </source>
</evidence>
<sequence length="747" mass="83228">MAIQKLSSRIDSVKIYAAGATVTRIAELQLIPGELPEQVEIAQLPLALEDSSVRVRVETIQGNVPIAGDIRIGLAVPPPSETPNPPPEEELRAAKIAVKQIEDIIRLIDREISVLNQLEVPARPESDIGLAPPASPMSARLALANFSDEQIRLRIQEKRENLEKLAKAKENLADLEQKQAIASRARNAKPEELRKTVIVSLSYENETSDLNQTIGLILEYFVPGARWTPTYVCRLNSVENQATIAVRALICQRTGEDWSSVKLELSTANPIFWCAIPELPSLRLGKAQPEIRKAGWRKPPVGAEILFEDFDRQKESALADVRKYSRRLMSGYSSDLLSGSGKSERRAYRVADEELSGQGFLESSESQDLQFLSDELLDKEEMVDFSELESLVSESTSLQRLSARPTPASALEPLSARLTPASAAPAPSMARRSSKYDLESRNFPKVGSQDEFKTDFLPYGLMRMGTADNREKRGKLAIAQTQELYLEILHQQKVVVNFNILEVVQQAVYSAQECLTFPLPPGGINVRKVAASFDYSYSADGRIDIPSDGQFHSVALTSKTTDVDVRYIVVPREDTNVFRIAQLRNPLSAPLLSGPADVYVDGEYILSTNIVTVPPQGQMELGLGVEQAIKVARNTSYWEVRSGETIVAFNELCHQIKIEIANRLKRNAKIEVRERLPIPEEGAKVEVKIEQVSPEWQQYKQEERGTPIKGGYLWQIEVPAKEQTTLSVDYKIKTFVDSELIGGNRRE</sequence>
<feature type="domain" description="DUF4140" evidence="4">
    <location>
        <begin position="13"/>
        <end position="117"/>
    </location>
</feature>
<reference evidence="5 6" key="1">
    <citation type="submission" date="2024-09" db="EMBL/GenBank/DDBJ databases">
        <title>Floridaenema gen nov. (Aerosakkonemataceae, Aerosakkonematales ord. nov., Cyanobacteria) from benthic tropical and subtropical fresh waters, with the description of four new species.</title>
        <authorList>
            <person name="Moretto J.A."/>
            <person name="Berthold D.E."/>
            <person name="Lefler F.W."/>
            <person name="Huang I.-S."/>
            <person name="Laughinghouse H. IV."/>
        </authorList>
    </citation>
    <scope>NUCLEOTIDE SEQUENCE [LARGE SCALE GENOMIC DNA]</scope>
    <source>
        <strain evidence="5 6">BLCC-F46</strain>
    </source>
</reference>
<dbReference type="InterPro" id="IPR037291">
    <property type="entry name" value="DUF4139"/>
</dbReference>
<feature type="compositionally biased region" description="Low complexity" evidence="2">
    <location>
        <begin position="413"/>
        <end position="431"/>
    </location>
</feature>
<dbReference type="EMBL" id="JBHFNQ010000256">
    <property type="protein sequence ID" value="MFB2882061.1"/>
    <property type="molecule type" value="Genomic_DNA"/>
</dbReference>
<proteinExistence type="predicted"/>
<dbReference type="Pfam" id="PF13598">
    <property type="entry name" value="DUF4139"/>
    <property type="match status" value="1"/>
</dbReference>
<evidence type="ECO:0000313" key="6">
    <source>
        <dbReference type="Proteomes" id="UP001576774"/>
    </source>
</evidence>
<dbReference type="Proteomes" id="UP001576774">
    <property type="component" value="Unassembled WGS sequence"/>
</dbReference>
<feature type="domain" description="DUF4139" evidence="3">
    <location>
        <begin position="218"/>
        <end position="733"/>
    </location>
</feature>
<dbReference type="Pfam" id="PF13600">
    <property type="entry name" value="DUF4140"/>
    <property type="match status" value="1"/>
</dbReference>
<organism evidence="5 6">
    <name type="scientific">Floridaenema aerugineum BLCC-F46</name>
    <dbReference type="NCBI Taxonomy" id="3153654"/>
    <lineage>
        <taxon>Bacteria</taxon>
        <taxon>Bacillati</taxon>
        <taxon>Cyanobacteriota</taxon>
        <taxon>Cyanophyceae</taxon>
        <taxon>Oscillatoriophycideae</taxon>
        <taxon>Aerosakkonematales</taxon>
        <taxon>Aerosakkonemataceae</taxon>
        <taxon>Floridanema</taxon>
        <taxon>Floridanema aerugineum</taxon>
    </lineage>
</organism>
<feature type="region of interest" description="Disordered" evidence="2">
    <location>
        <begin position="396"/>
        <end position="435"/>
    </location>
</feature>
<dbReference type="PANTHER" id="PTHR31005:SF8">
    <property type="entry name" value="DUF4139 DOMAIN-CONTAINING PROTEIN"/>
    <property type="match status" value="1"/>
</dbReference>
<dbReference type="RefSeq" id="WP_413275017.1">
    <property type="nucleotide sequence ID" value="NZ_JBHFNQ010000256.1"/>
</dbReference>
<keyword evidence="6" id="KW-1185">Reference proteome</keyword>
<protein>
    <submittedName>
        <fullName evidence="5">DUF4139 domain-containing protein</fullName>
    </submittedName>
</protein>
<evidence type="ECO:0000256" key="2">
    <source>
        <dbReference type="SAM" id="MobiDB-lite"/>
    </source>
</evidence>
<evidence type="ECO:0000259" key="4">
    <source>
        <dbReference type="Pfam" id="PF13600"/>
    </source>
</evidence>
<accession>A0ABV4XGX1</accession>
<dbReference type="InterPro" id="IPR025554">
    <property type="entry name" value="DUF4140"/>
</dbReference>
<gene>
    <name evidence="5" type="ORF">ACE1CC_34875</name>
</gene>
<keyword evidence="1" id="KW-0175">Coiled coil</keyword>
<comment type="caution">
    <text evidence="5">The sequence shown here is derived from an EMBL/GenBank/DDBJ whole genome shotgun (WGS) entry which is preliminary data.</text>
</comment>
<feature type="coiled-coil region" evidence="1">
    <location>
        <begin position="148"/>
        <end position="185"/>
    </location>
</feature>
<dbReference type="PANTHER" id="PTHR31005">
    <property type="entry name" value="DUF4139 DOMAIN-CONTAINING PROTEIN"/>
    <property type="match status" value="1"/>
</dbReference>
<name>A0ABV4XGX1_9CYAN</name>